<dbReference type="Pfam" id="PF13411">
    <property type="entry name" value="MerR_1"/>
    <property type="match status" value="1"/>
</dbReference>
<feature type="domain" description="HTH merR-type" evidence="5">
    <location>
        <begin position="1"/>
        <end position="68"/>
    </location>
</feature>
<keyword evidence="2 6" id="KW-0238">DNA-binding</keyword>
<proteinExistence type="predicted"/>
<dbReference type="GO" id="GO:0003700">
    <property type="term" value="F:DNA-binding transcription factor activity"/>
    <property type="evidence" value="ECO:0007669"/>
    <property type="project" value="InterPro"/>
</dbReference>
<feature type="coiled-coil region" evidence="4">
    <location>
        <begin position="79"/>
        <end position="109"/>
    </location>
</feature>
<accession>A0A7W6EGS8</accession>
<dbReference type="Gene3D" id="1.10.1660.10">
    <property type="match status" value="1"/>
</dbReference>
<evidence type="ECO:0000259" key="5">
    <source>
        <dbReference type="PROSITE" id="PS50937"/>
    </source>
</evidence>
<dbReference type="InterPro" id="IPR000551">
    <property type="entry name" value="MerR-type_HTH_dom"/>
</dbReference>
<evidence type="ECO:0000256" key="3">
    <source>
        <dbReference type="ARBA" id="ARBA00023163"/>
    </source>
</evidence>
<keyword evidence="3" id="KW-0804">Transcription</keyword>
<evidence type="ECO:0000313" key="6">
    <source>
        <dbReference type="EMBL" id="MBB3997709.1"/>
    </source>
</evidence>
<keyword evidence="7" id="KW-1185">Reference proteome</keyword>
<dbReference type="InterPro" id="IPR009061">
    <property type="entry name" value="DNA-bd_dom_put_sf"/>
</dbReference>
<evidence type="ECO:0000256" key="2">
    <source>
        <dbReference type="ARBA" id="ARBA00023125"/>
    </source>
</evidence>
<dbReference type="EMBL" id="JACIEK010000002">
    <property type="protein sequence ID" value="MBB3997709.1"/>
    <property type="molecule type" value="Genomic_DNA"/>
</dbReference>
<dbReference type="SUPFAM" id="SSF46955">
    <property type="entry name" value="Putative DNA-binding domain"/>
    <property type="match status" value="1"/>
</dbReference>
<dbReference type="InterPro" id="IPR047057">
    <property type="entry name" value="MerR_fam"/>
</dbReference>
<dbReference type="PANTHER" id="PTHR30204:SF94">
    <property type="entry name" value="HEAVY METAL-DEPENDENT TRANSCRIPTIONAL REGULATOR HI_0293-RELATED"/>
    <property type="match status" value="1"/>
</dbReference>
<keyword evidence="1" id="KW-0805">Transcription regulation</keyword>
<reference evidence="6 7" key="1">
    <citation type="submission" date="2020-08" db="EMBL/GenBank/DDBJ databases">
        <title>Genomic Encyclopedia of Type Strains, Phase IV (KMG-IV): sequencing the most valuable type-strain genomes for metagenomic binning, comparative biology and taxonomic classification.</title>
        <authorList>
            <person name="Goeker M."/>
        </authorList>
    </citation>
    <scope>NUCLEOTIDE SEQUENCE [LARGE SCALE GENOMIC DNA]</scope>
    <source>
        <strain evidence="6 7">DSM 102238</strain>
    </source>
</reference>
<protein>
    <submittedName>
        <fullName evidence="6">DNA-binding transcriptional MerR regulator</fullName>
    </submittedName>
</protein>
<gene>
    <name evidence="6" type="ORF">GGR04_001545</name>
</gene>
<dbReference type="AlphaFoldDB" id="A0A7W6EGS8"/>
<dbReference type="PANTHER" id="PTHR30204">
    <property type="entry name" value="REDOX-CYCLING DRUG-SENSING TRANSCRIPTIONAL ACTIVATOR SOXR"/>
    <property type="match status" value="1"/>
</dbReference>
<evidence type="ECO:0000313" key="7">
    <source>
        <dbReference type="Proteomes" id="UP000542776"/>
    </source>
</evidence>
<dbReference type="Proteomes" id="UP000542776">
    <property type="component" value="Unassembled WGS sequence"/>
</dbReference>
<evidence type="ECO:0000256" key="4">
    <source>
        <dbReference type="SAM" id="Coils"/>
    </source>
</evidence>
<dbReference type="RefSeq" id="WP_183199249.1">
    <property type="nucleotide sequence ID" value="NZ_JACIEK010000002.1"/>
</dbReference>
<keyword evidence="4" id="KW-0175">Coiled coil</keyword>
<dbReference type="PROSITE" id="PS50937">
    <property type="entry name" value="HTH_MERR_2"/>
    <property type="match status" value="1"/>
</dbReference>
<dbReference type="SMART" id="SM00422">
    <property type="entry name" value="HTH_MERR"/>
    <property type="match status" value="1"/>
</dbReference>
<comment type="caution">
    <text evidence="6">The sequence shown here is derived from an EMBL/GenBank/DDBJ whole genome shotgun (WGS) entry which is preliminary data.</text>
</comment>
<evidence type="ECO:0000256" key="1">
    <source>
        <dbReference type="ARBA" id="ARBA00023015"/>
    </source>
</evidence>
<dbReference type="PRINTS" id="PR00040">
    <property type="entry name" value="HTHMERR"/>
</dbReference>
<name>A0A7W6EGS8_9HYPH</name>
<dbReference type="GO" id="GO:0003677">
    <property type="term" value="F:DNA binding"/>
    <property type="evidence" value="ECO:0007669"/>
    <property type="project" value="UniProtKB-KW"/>
</dbReference>
<organism evidence="6 7">
    <name type="scientific">Aureimonas pseudogalii</name>
    <dbReference type="NCBI Taxonomy" id="1744844"/>
    <lineage>
        <taxon>Bacteria</taxon>
        <taxon>Pseudomonadati</taxon>
        <taxon>Pseudomonadota</taxon>
        <taxon>Alphaproteobacteria</taxon>
        <taxon>Hyphomicrobiales</taxon>
        <taxon>Aurantimonadaceae</taxon>
        <taxon>Aureimonas</taxon>
    </lineage>
</organism>
<sequence length="138" mass="15206">MNIGEASQRSGLPSKTIRYYEEVGLIRPARAANGYRDYGERDVHVLRFLQRSRSLGFSIDEARNLLSLYGSGGDRQAMHRLAARKIAEIDRKIEELQTLRTAVAAVTDETGEDGDLGCPILDEIAGEGARMPGRMIGV</sequence>